<evidence type="ECO:0000256" key="1">
    <source>
        <dbReference type="ARBA" id="ARBA00022741"/>
    </source>
</evidence>
<evidence type="ECO:0000256" key="2">
    <source>
        <dbReference type="ARBA" id="ARBA00022840"/>
    </source>
</evidence>
<dbReference type="SUPFAM" id="SSF46894">
    <property type="entry name" value="C-terminal effector domain of the bipartite response regulators"/>
    <property type="match status" value="1"/>
</dbReference>
<accession>A0ABZ1ZWN2</accession>
<dbReference type="InterPro" id="IPR016032">
    <property type="entry name" value="Sig_transdc_resp-reg_C-effctor"/>
</dbReference>
<protein>
    <submittedName>
        <fullName evidence="4">AAA family ATPase</fullName>
    </submittedName>
</protein>
<dbReference type="Proteomes" id="UP001432209">
    <property type="component" value="Chromosome"/>
</dbReference>
<evidence type="ECO:0000313" key="4">
    <source>
        <dbReference type="EMBL" id="WUX50878.1"/>
    </source>
</evidence>
<dbReference type="EMBL" id="CP109495">
    <property type="protein sequence ID" value="WUX50878.1"/>
    <property type="molecule type" value="Genomic_DNA"/>
</dbReference>
<dbReference type="Pfam" id="PF00196">
    <property type="entry name" value="GerE"/>
    <property type="match status" value="1"/>
</dbReference>
<dbReference type="Gene3D" id="1.10.10.10">
    <property type="entry name" value="Winged helix-like DNA-binding domain superfamily/Winged helix DNA-binding domain"/>
    <property type="match status" value="1"/>
</dbReference>
<keyword evidence="1" id="KW-0547">Nucleotide-binding</keyword>
<organism evidence="4 5">
    <name type="scientific">Streptomyces niveus</name>
    <name type="common">Streptomyces spheroides</name>
    <dbReference type="NCBI Taxonomy" id="193462"/>
    <lineage>
        <taxon>Bacteria</taxon>
        <taxon>Bacillati</taxon>
        <taxon>Actinomycetota</taxon>
        <taxon>Actinomycetes</taxon>
        <taxon>Kitasatosporales</taxon>
        <taxon>Streptomycetaceae</taxon>
        <taxon>Streptomyces</taxon>
    </lineage>
</organism>
<sequence>MRQEFLLVERDHEMGLVCAGMRRAQAGEGALVMFEGVRGAGKTHLLAAARRQAEKDGFRILHARGNEFEQGFPWAVVRQLFDHCLSAERYGDQGDPLAGPASLAGTIFDYADPEGLGGGPQDDARLYRRLHGLHWLCRNLCSTDPLLLLLDDAHHADIPSLRFVNYLVNRLEGSGVLLVLASTPGTTRAGGTPAAPGQAQELLLSVGGSPVARHAALAPLGPDAVRQTITARLGRPPHDEAAAACLTASAGNPLHLKEILDEMDHQGIEPEQAAVPAIAQLAPARLTKEVLRQLHRLPTETVALAGAVAVLEQDAEPRHCADVAELDESATLRAASALRDADIFGAGSPYAFQRSVVRQVLYAHMSSEARSNTHHRAARCLHATGSELPTVAAHLCRTEPGGDPWTVRTLRAAALDALRRSEPQEAARYLRRALADPAAEDDPWILGQLGAAELRARQPSAVEHLKEALHRTRDSLARERLRLELALALAASARHEDALTLLRLADASGTSETARRVAAVLGRVAPGHRVPGRSGPFVVRAHAAVEALARGFPRSRVLRLATGALAQGDPGGGREDAELNGTMLTAWVLAQCDAAEPAEAALRDAVRGARDAGQVLTAEAAESLLAQVLLDTGRLGEAEGTVRRLLNRQEKGSLMTACVPLSAAVLVHCLVERGRTREAEEALRHHGLDGPVPASALFVPLRLARARLLIRQDHFEAGLRELSECRDRARKEGWRYPSADIDCLPDAVRALAVTTGPRAAGKLAADTVEGAKTFGAARPLAVALGAQGEIVGGEEGVEMLERADRLLAPTPYLLEHARVLVALGATLRRIGRRAVARERLTAGMEVAHRIGAHALESTAGSELRLAGVRLARASQDRASLTPAEERVVYKAAAGLSNREISQALFVTVKTVEWHLSQAYAKLGIAKRAELSRVLTSEAAADTPAVRCSA</sequence>
<dbReference type="Gene3D" id="1.25.40.10">
    <property type="entry name" value="Tetratricopeptide repeat domain"/>
    <property type="match status" value="1"/>
</dbReference>
<dbReference type="InterPro" id="IPR011990">
    <property type="entry name" value="TPR-like_helical_dom_sf"/>
</dbReference>
<name>A0ABZ1ZWN2_STRNV</name>
<feature type="domain" description="HTH luxR-type" evidence="3">
    <location>
        <begin position="873"/>
        <end position="938"/>
    </location>
</feature>
<dbReference type="InterPro" id="IPR041664">
    <property type="entry name" value="AAA_16"/>
</dbReference>
<dbReference type="PANTHER" id="PTHR16305">
    <property type="entry name" value="TESTICULAR SOLUBLE ADENYLYL CYCLASE"/>
    <property type="match status" value="1"/>
</dbReference>
<dbReference type="InterPro" id="IPR036388">
    <property type="entry name" value="WH-like_DNA-bd_sf"/>
</dbReference>
<dbReference type="SUPFAM" id="SSF52540">
    <property type="entry name" value="P-loop containing nucleoside triphosphate hydrolases"/>
    <property type="match status" value="1"/>
</dbReference>
<dbReference type="PROSITE" id="PS50043">
    <property type="entry name" value="HTH_LUXR_2"/>
    <property type="match status" value="1"/>
</dbReference>
<keyword evidence="2" id="KW-0067">ATP-binding</keyword>
<dbReference type="InterPro" id="IPR027417">
    <property type="entry name" value="P-loop_NTPase"/>
</dbReference>
<proteinExistence type="predicted"/>
<keyword evidence="5" id="KW-1185">Reference proteome</keyword>
<evidence type="ECO:0000313" key="5">
    <source>
        <dbReference type="Proteomes" id="UP001432209"/>
    </source>
</evidence>
<dbReference type="PRINTS" id="PR00038">
    <property type="entry name" value="HTHLUXR"/>
</dbReference>
<dbReference type="SMART" id="SM00421">
    <property type="entry name" value="HTH_LUXR"/>
    <property type="match status" value="1"/>
</dbReference>
<dbReference type="Pfam" id="PF13191">
    <property type="entry name" value="AAA_16"/>
    <property type="match status" value="1"/>
</dbReference>
<dbReference type="InterPro" id="IPR000792">
    <property type="entry name" value="Tscrpt_reg_LuxR_C"/>
</dbReference>
<dbReference type="RefSeq" id="WP_329074525.1">
    <property type="nucleotide sequence ID" value="NZ_CP109495.1"/>
</dbReference>
<gene>
    <name evidence="4" type="ORF">OG442_04600</name>
</gene>
<reference evidence="4" key="1">
    <citation type="submission" date="2022-10" db="EMBL/GenBank/DDBJ databases">
        <title>The complete genomes of actinobacterial strains from the NBC collection.</title>
        <authorList>
            <person name="Joergensen T.S."/>
            <person name="Alvarez Arevalo M."/>
            <person name="Sterndorff E.B."/>
            <person name="Faurdal D."/>
            <person name="Vuksanovic O."/>
            <person name="Mourched A.-S."/>
            <person name="Charusanti P."/>
            <person name="Shaw S."/>
            <person name="Blin K."/>
            <person name="Weber T."/>
        </authorList>
    </citation>
    <scope>NUCLEOTIDE SEQUENCE</scope>
    <source>
        <strain evidence="4">NBC_01432</strain>
    </source>
</reference>
<dbReference type="PANTHER" id="PTHR16305:SF35">
    <property type="entry name" value="TRANSCRIPTIONAL ACTIVATOR DOMAIN"/>
    <property type="match status" value="1"/>
</dbReference>
<dbReference type="CDD" id="cd06170">
    <property type="entry name" value="LuxR_C_like"/>
    <property type="match status" value="1"/>
</dbReference>
<evidence type="ECO:0000259" key="3">
    <source>
        <dbReference type="PROSITE" id="PS50043"/>
    </source>
</evidence>